<dbReference type="GO" id="GO:0003677">
    <property type="term" value="F:DNA binding"/>
    <property type="evidence" value="ECO:0007669"/>
    <property type="project" value="TreeGrafter"/>
</dbReference>
<dbReference type="AlphaFoldDB" id="A0A0M0K0H6"/>
<dbReference type="GO" id="GO:0071949">
    <property type="term" value="F:FAD binding"/>
    <property type="evidence" value="ECO:0007669"/>
    <property type="project" value="TreeGrafter"/>
</dbReference>
<dbReference type="PANTHER" id="PTHR11455:SF18">
    <property type="entry name" value="SI:CH1073-390K14.1"/>
    <property type="match status" value="1"/>
</dbReference>
<dbReference type="InterPro" id="IPR005101">
    <property type="entry name" value="Cryptochr/Photolyase_FAD-bd"/>
</dbReference>
<dbReference type="GO" id="GO:0032922">
    <property type="term" value="P:circadian regulation of gene expression"/>
    <property type="evidence" value="ECO:0007669"/>
    <property type="project" value="TreeGrafter"/>
</dbReference>
<evidence type="ECO:0000256" key="3">
    <source>
        <dbReference type="ARBA" id="ARBA00022827"/>
    </source>
</evidence>
<comment type="cofactor">
    <cofactor evidence="4">
        <name>FAD</name>
        <dbReference type="ChEBI" id="CHEBI:57692"/>
    </cofactor>
    <text evidence="4">Binds 1 FAD per subunit.</text>
</comment>
<organism evidence="7 8">
    <name type="scientific">Chrysochromulina tobinii</name>
    <dbReference type="NCBI Taxonomy" id="1460289"/>
    <lineage>
        <taxon>Eukaryota</taxon>
        <taxon>Haptista</taxon>
        <taxon>Haptophyta</taxon>
        <taxon>Prymnesiophyceae</taxon>
        <taxon>Prymnesiales</taxon>
        <taxon>Chrysochromulinaceae</taxon>
        <taxon>Chrysochromulina</taxon>
    </lineage>
</organism>
<dbReference type="GO" id="GO:0005634">
    <property type="term" value="C:nucleus"/>
    <property type="evidence" value="ECO:0007669"/>
    <property type="project" value="TreeGrafter"/>
</dbReference>
<proteinExistence type="inferred from homology"/>
<keyword evidence="8" id="KW-1185">Reference proteome</keyword>
<dbReference type="SUPFAM" id="SSF48173">
    <property type="entry name" value="Cryptochrome/photolyase FAD-binding domain"/>
    <property type="match status" value="1"/>
</dbReference>
<feature type="binding site" evidence="4">
    <location>
        <begin position="43"/>
        <end position="45"/>
    </location>
    <ligand>
        <name>FAD</name>
        <dbReference type="ChEBI" id="CHEBI:57692"/>
    </ligand>
</feature>
<sequence length="235" mass="26928">MTQLWHVGWMPNYMRHVVAGFLVEFLNFDWRHGERWFAETLVDADTAINAYMWQNGGHSGMDQWNFVMHPVFAAKSCDPEGDYVRRWLPQLAKLPIEFIHCPWEAPAALRATAKVVLGNGRGANYAQRILVDLEAARRRSFAAVMEVRRGAGKDYILPSGHEAMALDNGQRAVLITRVDFREGKLTTRQTAESKWDERRRERTDDLSRAMQDSMREHSAANSLDGGLRLAEEEQL</sequence>
<evidence type="ECO:0000313" key="8">
    <source>
        <dbReference type="Proteomes" id="UP000037460"/>
    </source>
</evidence>
<dbReference type="PANTHER" id="PTHR11455">
    <property type="entry name" value="CRYPTOCHROME"/>
    <property type="match status" value="1"/>
</dbReference>
<feature type="compositionally biased region" description="Basic and acidic residues" evidence="5">
    <location>
        <begin position="186"/>
        <end position="218"/>
    </location>
</feature>
<feature type="region of interest" description="Disordered" evidence="5">
    <location>
        <begin position="186"/>
        <end position="235"/>
    </location>
</feature>
<keyword evidence="2 4" id="KW-0285">Flavoprotein</keyword>
<keyword evidence="7" id="KW-0456">Lyase</keyword>
<dbReference type="EMBL" id="JWZX01001906">
    <property type="protein sequence ID" value="KOO31888.1"/>
    <property type="molecule type" value="Genomic_DNA"/>
</dbReference>
<protein>
    <submittedName>
        <fullName evidence="7">Deoxyribodipyrimidine photolyase</fullName>
    </submittedName>
</protein>
<name>A0A0M0K0H6_9EUKA</name>
<evidence type="ECO:0000256" key="1">
    <source>
        <dbReference type="ARBA" id="ARBA00005862"/>
    </source>
</evidence>
<accession>A0A0M0K0H6</accession>
<evidence type="ECO:0000256" key="4">
    <source>
        <dbReference type="PIRSR" id="PIRSR602081-1"/>
    </source>
</evidence>
<evidence type="ECO:0000256" key="5">
    <source>
        <dbReference type="SAM" id="MobiDB-lite"/>
    </source>
</evidence>
<dbReference type="GO" id="GO:0005737">
    <property type="term" value="C:cytoplasm"/>
    <property type="evidence" value="ECO:0007669"/>
    <property type="project" value="TreeGrafter"/>
</dbReference>
<dbReference type="Proteomes" id="UP000037460">
    <property type="component" value="Unassembled WGS sequence"/>
</dbReference>
<evidence type="ECO:0000256" key="2">
    <source>
        <dbReference type="ARBA" id="ARBA00022630"/>
    </source>
</evidence>
<dbReference type="Pfam" id="PF03441">
    <property type="entry name" value="FAD_binding_7"/>
    <property type="match status" value="1"/>
</dbReference>
<evidence type="ECO:0000313" key="7">
    <source>
        <dbReference type="EMBL" id="KOO31888.1"/>
    </source>
</evidence>
<dbReference type="GO" id="GO:0003904">
    <property type="term" value="F:deoxyribodipyrimidine photo-lyase activity"/>
    <property type="evidence" value="ECO:0007669"/>
    <property type="project" value="TreeGrafter"/>
</dbReference>
<reference evidence="8" key="1">
    <citation type="journal article" date="2015" name="PLoS Genet.">
        <title>Genome Sequence and Transcriptome Analyses of Chrysochromulina tobin: Metabolic Tools for Enhanced Algal Fitness in the Prominent Order Prymnesiales (Haptophyceae).</title>
        <authorList>
            <person name="Hovde B.T."/>
            <person name="Deodato C.R."/>
            <person name="Hunsperger H.M."/>
            <person name="Ryken S.A."/>
            <person name="Yost W."/>
            <person name="Jha R.K."/>
            <person name="Patterson J."/>
            <person name="Monnat R.J. Jr."/>
            <person name="Barlow S.B."/>
            <person name="Starkenburg S.R."/>
            <person name="Cattolico R.A."/>
        </authorList>
    </citation>
    <scope>NUCLEOTIDE SEQUENCE</scope>
    <source>
        <strain evidence="8">CCMP291</strain>
    </source>
</reference>
<dbReference type="InterPro" id="IPR002081">
    <property type="entry name" value="Cryptochrome/DNA_photolyase_1"/>
</dbReference>
<dbReference type="OrthoDB" id="435881at2759"/>
<feature type="domain" description="Cryptochrome/DNA photolyase FAD-binding" evidence="6">
    <location>
        <begin position="1"/>
        <end position="144"/>
    </location>
</feature>
<evidence type="ECO:0000259" key="6">
    <source>
        <dbReference type="Pfam" id="PF03441"/>
    </source>
</evidence>
<gene>
    <name evidence="7" type="ORF">Ctob_012862</name>
</gene>
<comment type="similarity">
    <text evidence="1">Belongs to the DNA photolyase class-1 family.</text>
</comment>
<dbReference type="Gene3D" id="1.10.579.10">
    <property type="entry name" value="DNA Cyclobutane Dipyrimidine Photolyase, subunit A, domain 3"/>
    <property type="match status" value="1"/>
</dbReference>
<dbReference type="InterPro" id="IPR036134">
    <property type="entry name" value="Crypto/Photolyase_FAD-like_sf"/>
</dbReference>
<comment type="caution">
    <text evidence="7">The sequence shown here is derived from an EMBL/GenBank/DDBJ whole genome shotgun (WGS) entry which is preliminary data.</text>
</comment>
<dbReference type="GO" id="GO:0043153">
    <property type="term" value="P:entrainment of circadian clock by photoperiod"/>
    <property type="evidence" value="ECO:0007669"/>
    <property type="project" value="TreeGrafter"/>
</dbReference>
<keyword evidence="3 4" id="KW-0274">FAD</keyword>